<dbReference type="Proteomes" id="UP000275652">
    <property type="component" value="Unassembled WGS sequence"/>
</dbReference>
<dbReference type="GO" id="GO:0044341">
    <property type="term" value="P:sodium-dependent phosphate transport"/>
    <property type="evidence" value="ECO:0007669"/>
    <property type="project" value="InterPro"/>
</dbReference>
<evidence type="ECO:0000256" key="1">
    <source>
        <dbReference type="ARBA" id="ARBA00004651"/>
    </source>
</evidence>
<evidence type="ECO:0000256" key="7">
    <source>
        <dbReference type="SAM" id="Phobius"/>
    </source>
</evidence>
<evidence type="ECO:0000256" key="4">
    <source>
        <dbReference type="ARBA" id="ARBA00022692"/>
    </source>
</evidence>
<protein>
    <submittedName>
        <fullName evidence="8">Uncharacterized protein</fullName>
    </submittedName>
</protein>
<keyword evidence="6 7" id="KW-0472">Membrane</keyword>
<evidence type="ECO:0000256" key="6">
    <source>
        <dbReference type="ARBA" id="ARBA00023136"/>
    </source>
</evidence>
<evidence type="ECO:0000256" key="2">
    <source>
        <dbReference type="ARBA" id="ARBA00005808"/>
    </source>
</evidence>
<dbReference type="GO" id="GO:0005886">
    <property type="term" value="C:plasma membrane"/>
    <property type="evidence" value="ECO:0007669"/>
    <property type="project" value="UniProtKB-SubCell"/>
</dbReference>
<feature type="transmembrane region" description="Helical" evidence="7">
    <location>
        <begin position="77"/>
        <end position="96"/>
    </location>
</feature>
<dbReference type="GO" id="GO:0005436">
    <property type="term" value="F:sodium:phosphate symporter activity"/>
    <property type="evidence" value="ECO:0007669"/>
    <property type="project" value="InterPro"/>
</dbReference>
<comment type="similarity">
    <text evidence="2">Belongs to the SLC34A transporter family.</text>
</comment>
<dbReference type="PANTHER" id="PTHR10010:SF46">
    <property type="entry name" value="SODIUM-DEPENDENT PHOSPHATE TRANSPORT PROTEIN 2B"/>
    <property type="match status" value="1"/>
</dbReference>
<organism evidence="8 9">
    <name type="scientific">Aphanomyces astaci</name>
    <name type="common">Crayfish plague agent</name>
    <dbReference type="NCBI Taxonomy" id="112090"/>
    <lineage>
        <taxon>Eukaryota</taxon>
        <taxon>Sar</taxon>
        <taxon>Stramenopiles</taxon>
        <taxon>Oomycota</taxon>
        <taxon>Saprolegniomycetes</taxon>
        <taxon>Saprolegniales</taxon>
        <taxon>Verrucalvaceae</taxon>
        <taxon>Aphanomyces</taxon>
    </lineage>
</organism>
<keyword evidence="3" id="KW-1003">Cell membrane</keyword>
<evidence type="ECO:0000313" key="9">
    <source>
        <dbReference type="Proteomes" id="UP000275652"/>
    </source>
</evidence>
<accession>A0A9X8H327</accession>
<comment type="subcellular location">
    <subcellularLocation>
        <location evidence="1">Cell membrane</location>
        <topology evidence="1">Multi-pass membrane protein</topology>
    </subcellularLocation>
</comment>
<keyword evidence="4 7" id="KW-0812">Transmembrane</keyword>
<sequence>MSRYSGAVKCQDAKFLRDGMFYNQVVVDKSMSSTTAGAICASIGFCMLVFSLVSLVHMLSKLFRGSAQKAIRRMLNFNPYLNILIGTAITFVVHWSCR</sequence>
<reference evidence="8 9" key="1">
    <citation type="journal article" date="2018" name="J. Invertebr. Pathol.">
        <title>New genotyping method for the causative agent of crayfish plague (Aphanomyces astaci) based on whole genome data.</title>
        <authorList>
            <person name="Minardi D."/>
            <person name="Studholme D.J."/>
            <person name="van der Giezen M."/>
            <person name="Pretto T."/>
            <person name="Oidtmann B."/>
        </authorList>
    </citation>
    <scope>NUCLEOTIDE SEQUENCE [LARGE SCALE GENOMIC DNA]</scope>
    <source>
        <strain evidence="8 9">KB13</strain>
    </source>
</reference>
<proteinExistence type="inferred from homology"/>
<gene>
    <name evidence="8" type="ORF">DYB28_009963</name>
</gene>
<dbReference type="AlphaFoldDB" id="A0A9X8H327"/>
<evidence type="ECO:0000256" key="5">
    <source>
        <dbReference type="ARBA" id="ARBA00022989"/>
    </source>
</evidence>
<dbReference type="EMBL" id="QUTI01052162">
    <property type="protein sequence ID" value="RLN99288.1"/>
    <property type="molecule type" value="Genomic_DNA"/>
</dbReference>
<evidence type="ECO:0000313" key="8">
    <source>
        <dbReference type="EMBL" id="RLN99288.1"/>
    </source>
</evidence>
<name>A0A9X8H327_APHAT</name>
<evidence type="ECO:0000256" key="3">
    <source>
        <dbReference type="ARBA" id="ARBA00022475"/>
    </source>
</evidence>
<dbReference type="PANTHER" id="PTHR10010">
    <property type="entry name" value="SOLUTE CARRIER FAMILY 34 SODIUM PHOSPHATE , MEMBER 2-RELATED"/>
    <property type="match status" value="1"/>
</dbReference>
<comment type="caution">
    <text evidence="8">The sequence shown here is derived from an EMBL/GenBank/DDBJ whole genome shotgun (WGS) entry which is preliminary data.</text>
</comment>
<dbReference type="InterPro" id="IPR003841">
    <property type="entry name" value="Na/Pi_transpt"/>
</dbReference>
<keyword evidence="5 7" id="KW-1133">Transmembrane helix</keyword>
<feature type="transmembrane region" description="Helical" evidence="7">
    <location>
        <begin position="36"/>
        <end position="56"/>
    </location>
</feature>